<accession>A0A347VPX2</accession>
<reference evidence="2" key="3">
    <citation type="submission" date="2018-04" db="EMBL/GenBank/DDBJ databases">
        <authorList>
            <person name="Sheh A."/>
            <person name="Shen Z."/>
            <person name="Mannion A.J."/>
            <person name="Fox J.G."/>
        </authorList>
    </citation>
    <scope>NUCLEOTIDE SEQUENCE</scope>
    <source>
        <strain evidence="2">MIT 97-6194</strain>
    </source>
</reference>
<reference evidence="2 3" key="1">
    <citation type="journal article" date="2014" name="Genome Announc.">
        <title>Draft genome sequences of eight enterohepatic helicobacter species isolated from both laboratory and wild rodents.</title>
        <authorList>
            <person name="Sheh A."/>
            <person name="Shen Z."/>
            <person name="Fox J.G."/>
        </authorList>
    </citation>
    <scope>NUCLEOTIDE SEQUENCE [LARGE SCALE GENOMIC DNA]</scope>
    <source>
        <strain evidence="2 3">MIT 97-6194</strain>
    </source>
</reference>
<dbReference type="EMBL" id="QBIU01000002">
    <property type="protein sequence ID" value="MWV70380.1"/>
    <property type="molecule type" value="Genomic_DNA"/>
</dbReference>
<comment type="caution">
    <text evidence="2">The sequence shown here is derived from an EMBL/GenBank/DDBJ whole genome shotgun (WGS) entry which is preliminary data.</text>
</comment>
<proteinExistence type="predicted"/>
<protein>
    <recommendedName>
        <fullName evidence="5">Haloacid dehalogenase</fullName>
    </recommendedName>
</protein>
<sequence length="84" mass="9975">MKKLAIFDFCETLVNFQTLAKFLELVRVKKLNPLFPELTNDANVEFKELFHLPIFKAEILTKEFLNEYLLPNVNEKVIERLTFL</sequence>
<organism evidence="2 3">
    <name type="scientific">Helicobacter saguini</name>
    <dbReference type="NCBI Taxonomy" id="1548018"/>
    <lineage>
        <taxon>Bacteria</taxon>
        <taxon>Pseudomonadati</taxon>
        <taxon>Campylobacterota</taxon>
        <taxon>Epsilonproteobacteria</taxon>
        <taxon>Campylobacterales</taxon>
        <taxon>Helicobacteraceae</taxon>
        <taxon>Helicobacter</taxon>
    </lineage>
</organism>
<dbReference type="RefSeq" id="WP_052062604.1">
    <property type="nucleotide sequence ID" value="NZ_JRMP02000003.1"/>
</dbReference>
<reference evidence="1 4" key="4">
    <citation type="submission" date="2019-12" db="EMBL/GenBank/DDBJ databases">
        <title>Multi-Generational Helicobacter saguini Isolates.</title>
        <authorList>
            <person name="Mannion A."/>
            <person name="Shen Z."/>
            <person name="Fox J.G."/>
        </authorList>
    </citation>
    <scope>NUCLEOTIDE SEQUENCE [LARGE SCALE GENOMIC DNA]</scope>
    <source>
        <strain evidence="1">16-048</strain>
        <strain evidence="4">16-048 (F4)</strain>
    </source>
</reference>
<dbReference type="Proteomes" id="UP000477070">
    <property type="component" value="Unassembled WGS sequence"/>
</dbReference>
<evidence type="ECO:0000313" key="1">
    <source>
        <dbReference type="EMBL" id="MWV70380.1"/>
    </source>
</evidence>
<dbReference type="OrthoDB" id="9784466at2"/>
<dbReference type="Proteomes" id="UP000029714">
    <property type="component" value="Unassembled WGS sequence"/>
</dbReference>
<dbReference type="EMBL" id="JRMP02000003">
    <property type="protein sequence ID" value="TLD95320.1"/>
    <property type="molecule type" value="Genomic_DNA"/>
</dbReference>
<gene>
    <name evidence="1" type="ORF">DCO61_10320</name>
    <name evidence="2" type="ORF">LS64_002965</name>
</gene>
<evidence type="ECO:0000313" key="3">
    <source>
        <dbReference type="Proteomes" id="UP000029714"/>
    </source>
</evidence>
<dbReference type="AlphaFoldDB" id="A0A347VPX2"/>
<keyword evidence="3" id="KW-1185">Reference proteome</keyword>
<name>A0A347VPX2_9HELI</name>
<reference evidence="2 3" key="2">
    <citation type="journal article" date="2016" name="Infect. Immun.">
        <title>Helicobacter saguini, a Novel Helicobacter Isolated from Cotton-Top Tamarins with Ulcerative Colitis, Has Proinflammatory Properties and Induces Typhlocolitis and Dysplasia in Gnotobiotic IL-10-/- Mice.</title>
        <authorList>
            <person name="Shen Z."/>
            <person name="Mannion A."/>
            <person name="Whary M.T."/>
            <person name="Muthupalani S."/>
            <person name="Sheh A."/>
            <person name="Feng Y."/>
            <person name="Gong G."/>
            <person name="Vandamme P."/>
            <person name="Holcombe H.R."/>
            <person name="Paster B.J."/>
            <person name="Fox J.G."/>
        </authorList>
    </citation>
    <scope>NUCLEOTIDE SEQUENCE [LARGE SCALE GENOMIC DNA]</scope>
    <source>
        <strain evidence="2 3">MIT 97-6194</strain>
    </source>
</reference>
<evidence type="ECO:0000313" key="4">
    <source>
        <dbReference type="Proteomes" id="UP000477070"/>
    </source>
</evidence>
<evidence type="ECO:0008006" key="5">
    <source>
        <dbReference type="Google" id="ProtNLM"/>
    </source>
</evidence>
<evidence type="ECO:0000313" key="2">
    <source>
        <dbReference type="EMBL" id="TLD95320.1"/>
    </source>
</evidence>